<reference evidence="8" key="1">
    <citation type="submission" date="2018-07" db="EMBL/GenBank/DDBJ databases">
        <authorList>
            <consortium name="Genoscope - CEA"/>
            <person name="William W."/>
        </authorList>
    </citation>
    <scope>NUCLEOTIDE SEQUENCE</scope>
    <source>
        <strain evidence="8">IK1</strain>
    </source>
</reference>
<protein>
    <submittedName>
        <fullName evidence="8">Surface antigen (D15)</fullName>
    </submittedName>
</protein>
<evidence type="ECO:0000313" key="8">
    <source>
        <dbReference type="EMBL" id="VBB47256.1"/>
    </source>
</evidence>
<dbReference type="EMBL" id="UPXZ01000037">
    <property type="protein sequence ID" value="VBB47256.1"/>
    <property type="molecule type" value="Genomic_DNA"/>
</dbReference>
<name>A0A653AHE7_9BACT</name>
<evidence type="ECO:0000256" key="3">
    <source>
        <dbReference type="ARBA" id="ARBA00022729"/>
    </source>
</evidence>
<dbReference type="PANTHER" id="PTHR12815:SF47">
    <property type="entry name" value="TRANSLOCATION AND ASSEMBLY MODULE SUBUNIT TAMA"/>
    <property type="match status" value="1"/>
</dbReference>
<keyword evidence="5" id="KW-0998">Cell outer membrane</keyword>
<evidence type="ECO:0000256" key="1">
    <source>
        <dbReference type="ARBA" id="ARBA00004370"/>
    </source>
</evidence>
<accession>A0A653AHE7</accession>
<evidence type="ECO:0000259" key="7">
    <source>
        <dbReference type="Pfam" id="PF07244"/>
    </source>
</evidence>
<organism evidence="8">
    <name type="scientific">uncultured Paludibacter sp</name>
    <dbReference type="NCBI Taxonomy" id="497635"/>
    <lineage>
        <taxon>Bacteria</taxon>
        <taxon>Pseudomonadati</taxon>
        <taxon>Bacteroidota</taxon>
        <taxon>Bacteroidia</taxon>
        <taxon>Bacteroidales</taxon>
        <taxon>Paludibacteraceae</taxon>
        <taxon>Paludibacter</taxon>
        <taxon>environmental samples</taxon>
    </lineage>
</organism>
<feature type="domain" description="POTRA" evidence="7">
    <location>
        <begin position="43"/>
        <end position="154"/>
    </location>
</feature>
<keyword evidence="4" id="KW-0472">Membrane</keyword>
<dbReference type="Gene3D" id="2.40.160.50">
    <property type="entry name" value="membrane protein fhac: a member of the omp85/tpsb transporter family"/>
    <property type="match status" value="1"/>
</dbReference>
<evidence type="ECO:0000256" key="5">
    <source>
        <dbReference type="ARBA" id="ARBA00023237"/>
    </source>
</evidence>
<evidence type="ECO:0000256" key="4">
    <source>
        <dbReference type="ARBA" id="ARBA00023136"/>
    </source>
</evidence>
<dbReference type="InterPro" id="IPR000184">
    <property type="entry name" value="Bac_surfAg_D15"/>
</dbReference>
<proteinExistence type="predicted"/>
<feature type="domain" description="Bacterial surface antigen (D15)" evidence="6">
    <location>
        <begin position="571"/>
        <end position="753"/>
    </location>
</feature>
<dbReference type="Pfam" id="PF01103">
    <property type="entry name" value="Omp85"/>
    <property type="match status" value="1"/>
</dbReference>
<gene>
    <name evidence="8" type="ORF">TRIP_D420124</name>
</gene>
<evidence type="ECO:0000259" key="6">
    <source>
        <dbReference type="Pfam" id="PF01103"/>
    </source>
</evidence>
<dbReference type="PANTHER" id="PTHR12815">
    <property type="entry name" value="SORTING AND ASSEMBLY MACHINERY SAMM50 PROTEIN FAMILY MEMBER"/>
    <property type="match status" value="1"/>
</dbReference>
<dbReference type="PROSITE" id="PS51257">
    <property type="entry name" value="PROKAR_LIPOPROTEIN"/>
    <property type="match status" value="1"/>
</dbReference>
<dbReference type="InterPro" id="IPR010827">
    <property type="entry name" value="BamA/TamA_POTRA"/>
</dbReference>
<dbReference type="AlphaFoldDB" id="A0A653AHE7"/>
<keyword evidence="3" id="KW-0732">Signal</keyword>
<sequence length="771" mass="88809">MNRTAHKTMNFQPKKIKYFLFLLAGLFMLSCNTTKYVPNGEYLLNKVKIQSDTKAVSKEDIQNYLRQTPNTKMLGLWRTQLGIYNLSGKDSTKSINRWLKKIGDEPVIYNQELTDVSEREIQKHFVNKGFMNAEVKSEVSYPKEKMINVKYVITSNKPYRLRGYTVNIAQKEIFNIASDTAESLIKTGKLFDSDVLDAERERITKKFRNLGYFNFLKEHLHYYADSTLNTHQIDLVLELNNDIENIKDTLSSPIFKKYTINKIHFYSEADKLLDQPNEKIKLDSVSKGNYEFIYEKKQNLRPNLLIETTHLIPGKFYSDQSVEKTYSSLNSLSAVKYVNIAFQQQDSNKLDTYITLTPNKLQTISADGEITYSAGYWGAGTNINYGHQNAFGGSEAVNAKGRFAYEYQGVGQNAIELGADLGIKFPTFLFPFATTDLKRKIRANTQINTTFSYRKRPKEFTGIIVGGGLKYSWSELSNIKHNFDLIDLSYVRYPWISQEYKDRFFTENSNFKYNFQDHFIMRMGYNGSYTNFNSLNPLKDYSSMNYNVEVAGNTLYALNKLLNNKPVQDGTQSYYTLFNLRFAQYAKFDYNISHHQIFDQNNRIVYHAGIGVAVPYGNASIIPFEKRYFSGGANSVRGWTAYQLGPGTYSDSIKNYINLNTQMGDIKIDLNMEYRGKIFWKLDGALFLDAGNVWTIKNYKEQPGGVFKLGSFFNQFGVAYGTGLRLDFTYFVIRLDLGLKLYNPALSRTERWRIKPTGDDFALNLAIGYPF</sequence>
<dbReference type="InterPro" id="IPR039910">
    <property type="entry name" value="D15-like"/>
</dbReference>
<dbReference type="GO" id="GO:0019867">
    <property type="term" value="C:outer membrane"/>
    <property type="evidence" value="ECO:0007669"/>
    <property type="project" value="InterPro"/>
</dbReference>
<keyword evidence="2" id="KW-0812">Transmembrane</keyword>
<comment type="subcellular location">
    <subcellularLocation>
        <location evidence="1">Membrane</location>
    </subcellularLocation>
</comment>
<dbReference type="Pfam" id="PF07244">
    <property type="entry name" value="POTRA"/>
    <property type="match status" value="1"/>
</dbReference>
<evidence type="ECO:0000256" key="2">
    <source>
        <dbReference type="ARBA" id="ARBA00022692"/>
    </source>
</evidence>